<proteinExistence type="inferred from homology"/>
<dbReference type="EMBL" id="AP027081">
    <property type="protein sequence ID" value="BDU75110.1"/>
    <property type="molecule type" value="Genomic_DNA"/>
</dbReference>
<comment type="similarity">
    <text evidence="1">Belongs to the P(II) protein family.</text>
</comment>
<dbReference type="GO" id="GO:0005829">
    <property type="term" value="C:cytosol"/>
    <property type="evidence" value="ECO:0007669"/>
    <property type="project" value="TreeGrafter"/>
</dbReference>
<dbReference type="RefSeq" id="WP_243334746.1">
    <property type="nucleotide sequence ID" value="NZ_AP027081.1"/>
</dbReference>
<dbReference type="PANTHER" id="PTHR30115">
    <property type="entry name" value="NITROGEN REGULATORY PROTEIN P-II"/>
    <property type="match status" value="1"/>
</dbReference>
<dbReference type="AlphaFoldDB" id="A0AA48KBI3"/>
<dbReference type="PROSITE" id="PS00638">
    <property type="entry name" value="PII_GLNB_CTER"/>
    <property type="match status" value="1"/>
</dbReference>
<dbReference type="InterPro" id="IPR015867">
    <property type="entry name" value="N-reg_PII/ATP_PRibTrfase_C"/>
</dbReference>
<dbReference type="Gene3D" id="3.30.70.120">
    <property type="match status" value="1"/>
</dbReference>
<sequence length="120" mass="13199">MKLITAIIRPERLEDVKAALFEAEVTGLTLHRVAGHGGETVAFESYRGAPLVYEFHEKVQLDIAVSEPFVEATLAAILKAARTGEVGDGKIFVRPLERVVRIRTGETDVDALTPDPMRFP</sequence>
<evidence type="ECO:0000313" key="2">
    <source>
        <dbReference type="EMBL" id="BDU75110.1"/>
    </source>
</evidence>
<evidence type="ECO:0000256" key="1">
    <source>
        <dbReference type="RuleBase" id="RU003936"/>
    </source>
</evidence>
<accession>A0AA48KBI3</accession>
<dbReference type="GO" id="GO:0005524">
    <property type="term" value="F:ATP binding"/>
    <property type="evidence" value="ECO:0007669"/>
    <property type="project" value="TreeGrafter"/>
</dbReference>
<dbReference type="InterPro" id="IPR011322">
    <property type="entry name" value="N-reg_PII-like_a/b"/>
</dbReference>
<dbReference type="KEGG" id="msea:METESE_00680"/>
<reference evidence="2" key="1">
    <citation type="journal article" date="2023" name="Int. J. Syst. Evol. Microbiol.">
        <title>Mesoterricola silvestris gen. nov., sp. nov., Mesoterricola sediminis sp. nov., Geothrix oryzae sp. nov., Geothrix edaphica sp. nov., Geothrix rubra sp. nov., and Geothrix limicola sp. nov., six novel members of Acidobacteriota isolated from soils.</title>
        <authorList>
            <person name="Itoh H."/>
            <person name="Sugisawa Y."/>
            <person name="Mise K."/>
            <person name="Xu Z."/>
            <person name="Kuniyasu M."/>
            <person name="Ushijima N."/>
            <person name="Kawano K."/>
            <person name="Kobayashi E."/>
            <person name="Shiratori Y."/>
            <person name="Masuda Y."/>
            <person name="Senoo K."/>
        </authorList>
    </citation>
    <scope>NUCLEOTIDE SEQUENCE</scope>
    <source>
        <strain evidence="2">W786</strain>
    </source>
</reference>
<dbReference type="Proteomes" id="UP001228113">
    <property type="component" value="Chromosome"/>
</dbReference>
<keyword evidence="3" id="KW-1185">Reference proteome</keyword>
<name>A0AA48KBI3_9BACT</name>
<dbReference type="PRINTS" id="PR00340">
    <property type="entry name" value="PIIGLNB"/>
</dbReference>
<dbReference type="SUPFAM" id="SSF54913">
    <property type="entry name" value="GlnB-like"/>
    <property type="match status" value="1"/>
</dbReference>
<gene>
    <name evidence="2" type="ORF">METESE_00680</name>
</gene>
<organism evidence="2 3">
    <name type="scientific">Mesoterricola sediminis</name>
    <dbReference type="NCBI Taxonomy" id="2927980"/>
    <lineage>
        <taxon>Bacteria</taxon>
        <taxon>Pseudomonadati</taxon>
        <taxon>Acidobacteriota</taxon>
        <taxon>Holophagae</taxon>
        <taxon>Holophagales</taxon>
        <taxon>Holophagaceae</taxon>
        <taxon>Mesoterricola</taxon>
    </lineage>
</organism>
<dbReference type="GO" id="GO:0006808">
    <property type="term" value="P:regulation of nitrogen utilization"/>
    <property type="evidence" value="ECO:0007669"/>
    <property type="project" value="InterPro"/>
</dbReference>
<protein>
    <submittedName>
        <fullName evidence="2">Nitrogen regulatory protein P-II</fullName>
    </submittedName>
</protein>
<dbReference type="GO" id="GO:0030234">
    <property type="term" value="F:enzyme regulator activity"/>
    <property type="evidence" value="ECO:0007669"/>
    <property type="project" value="InterPro"/>
</dbReference>
<dbReference type="SMART" id="SM00938">
    <property type="entry name" value="P-II"/>
    <property type="match status" value="1"/>
</dbReference>
<dbReference type="PANTHER" id="PTHR30115:SF11">
    <property type="entry name" value="NITROGEN REGULATORY PROTEIN P-II HOMOLOG"/>
    <property type="match status" value="1"/>
</dbReference>
<dbReference type="Pfam" id="PF00543">
    <property type="entry name" value="P-II"/>
    <property type="match status" value="1"/>
</dbReference>
<dbReference type="PROSITE" id="PS51343">
    <property type="entry name" value="PII_GLNB_DOM"/>
    <property type="match status" value="1"/>
</dbReference>
<dbReference type="InterPro" id="IPR002187">
    <property type="entry name" value="N-reg_PII"/>
</dbReference>
<evidence type="ECO:0000313" key="3">
    <source>
        <dbReference type="Proteomes" id="UP001228113"/>
    </source>
</evidence>
<dbReference type="InterPro" id="IPR017918">
    <property type="entry name" value="N-reg_PII_CS"/>
</dbReference>